<evidence type="ECO:0000259" key="10">
    <source>
        <dbReference type="Pfam" id="PF05922"/>
    </source>
</evidence>
<evidence type="ECO:0000313" key="11">
    <source>
        <dbReference type="EMBL" id="KAF2008663.1"/>
    </source>
</evidence>
<evidence type="ECO:0000256" key="6">
    <source>
        <dbReference type="PROSITE-ProRule" id="PRU01240"/>
    </source>
</evidence>
<organism evidence="11 12">
    <name type="scientific">Aaosphaeria arxii CBS 175.79</name>
    <dbReference type="NCBI Taxonomy" id="1450172"/>
    <lineage>
        <taxon>Eukaryota</taxon>
        <taxon>Fungi</taxon>
        <taxon>Dikarya</taxon>
        <taxon>Ascomycota</taxon>
        <taxon>Pezizomycotina</taxon>
        <taxon>Dothideomycetes</taxon>
        <taxon>Pleosporomycetidae</taxon>
        <taxon>Pleosporales</taxon>
        <taxon>Pleosporales incertae sedis</taxon>
        <taxon>Aaosphaeria</taxon>
    </lineage>
</organism>
<evidence type="ECO:0000313" key="12">
    <source>
        <dbReference type="Proteomes" id="UP000799778"/>
    </source>
</evidence>
<protein>
    <submittedName>
        <fullName evidence="11">Subtilisin-like serine protease-like protein PR1A</fullName>
    </submittedName>
</protein>
<dbReference type="Pfam" id="PF05922">
    <property type="entry name" value="Inhibitor_I9"/>
    <property type="match status" value="1"/>
</dbReference>
<dbReference type="InterPro" id="IPR023828">
    <property type="entry name" value="Peptidase_S8_Ser-AS"/>
</dbReference>
<evidence type="ECO:0000256" key="7">
    <source>
        <dbReference type="RuleBase" id="RU003355"/>
    </source>
</evidence>
<proteinExistence type="inferred from homology"/>
<dbReference type="InterPro" id="IPR036852">
    <property type="entry name" value="Peptidase_S8/S53_dom_sf"/>
</dbReference>
<dbReference type="InterPro" id="IPR000209">
    <property type="entry name" value="Peptidase_S8/S53_dom"/>
</dbReference>
<dbReference type="Pfam" id="PF00082">
    <property type="entry name" value="Peptidase_S8"/>
    <property type="match status" value="1"/>
</dbReference>
<feature type="signal peptide" evidence="8">
    <location>
        <begin position="1"/>
        <end position="15"/>
    </location>
</feature>
<evidence type="ECO:0000256" key="1">
    <source>
        <dbReference type="ARBA" id="ARBA00011073"/>
    </source>
</evidence>
<feature type="chain" id="PRO_5025497825" evidence="8">
    <location>
        <begin position="16"/>
        <end position="398"/>
    </location>
</feature>
<dbReference type="PANTHER" id="PTHR43806:SF58">
    <property type="entry name" value="ALKALINE PROTEASE 1-RELATED"/>
    <property type="match status" value="1"/>
</dbReference>
<dbReference type="GO" id="GO:0006508">
    <property type="term" value="P:proteolysis"/>
    <property type="evidence" value="ECO:0007669"/>
    <property type="project" value="UniProtKB-KW"/>
</dbReference>
<feature type="domain" description="Peptidase S8/S53" evidence="9">
    <location>
        <begin position="149"/>
        <end position="374"/>
    </location>
</feature>
<evidence type="ECO:0000256" key="5">
    <source>
        <dbReference type="ARBA" id="ARBA00022825"/>
    </source>
</evidence>
<dbReference type="OrthoDB" id="206201at2759"/>
<comment type="similarity">
    <text evidence="1 6 7">Belongs to the peptidase S8 family.</text>
</comment>
<dbReference type="SUPFAM" id="SSF54897">
    <property type="entry name" value="Protease propeptides/inhibitors"/>
    <property type="match status" value="1"/>
</dbReference>
<dbReference type="GeneID" id="54281470"/>
<dbReference type="PRINTS" id="PR00723">
    <property type="entry name" value="SUBTILISIN"/>
</dbReference>
<dbReference type="Proteomes" id="UP000799778">
    <property type="component" value="Unassembled WGS sequence"/>
</dbReference>
<evidence type="ECO:0000256" key="8">
    <source>
        <dbReference type="SAM" id="SignalP"/>
    </source>
</evidence>
<evidence type="ECO:0000256" key="4">
    <source>
        <dbReference type="ARBA" id="ARBA00022801"/>
    </source>
</evidence>
<feature type="domain" description="Inhibitor I9" evidence="10">
    <location>
        <begin position="57"/>
        <end position="102"/>
    </location>
</feature>
<keyword evidence="5 6" id="KW-0720">Serine protease</keyword>
<dbReference type="PROSITE" id="PS00137">
    <property type="entry name" value="SUBTILASE_HIS"/>
    <property type="match status" value="1"/>
</dbReference>
<dbReference type="InterPro" id="IPR015500">
    <property type="entry name" value="Peptidase_S8_subtilisin-rel"/>
</dbReference>
<dbReference type="Gene3D" id="3.40.50.200">
    <property type="entry name" value="Peptidase S8/S53 domain"/>
    <property type="match status" value="1"/>
</dbReference>
<dbReference type="PROSITE" id="PS51892">
    <property type="entry name" value="SUBTILASE"/>
    <property type="match status" value="1"/>
</dbReference>
<dbReference type="InterPro" id="IPR034193">
    <property type="entry name" value="PCSK9_ProteinaseK-like"/>
</dbReference>
<keyword evidence="4 6" id="KW-0378">Hydrolase</keyword>
<keyword evidence="2 6" id="KW-0645">Protease</keyword>
<dbReference type="CDD" id="cd04077">
    <property type="entry name" value="Peptidases_S8_PCSK9_ProteinaseK_like"/>
    <property type="match status" value="1"/>
</dbReference>
<keyword evidence="12" id="KW-1185">Reference proteome</keyword>
<sequence length="398" mass="41677">MLFQYLLATLPLALAGPVIKPRAPVITPREGRIIPDKYIVKFKNDALGDVLNKAIEFLNKEPEHIYGFAGYKGFAAEFKEDILDLITALPGVDYVEKDAIMTANLGLQSRAEETQSDAPWGLARLSSAEPGTTTYNYDSSAGEGSCAYIIDTGIFVDHPEFEGRAEWLQNFAGDGDDTDGNGHGTHCAGTIGSKTYGVAKKTKLFAVKVLDAEGSGSNSGVIAGIQFAAKDQKNRTECSKGSVANLSLGGPQSQMVNDAAANAVKDGLFMAVAAGNEGEDASNSSPASEKTVYTVGATDINDQIADFSNFGKFVDILAPGVDILSTWNDGKTNTISGTSMATPHVAGLAAYILALEGKKSVADLSSRLSELATKDVLKGLPNGTVNALAFNGITASSS</sequence>
<dbReference type="EMBL" id="ML978082">
    <property type="protein sequence ID" value="KAF2008663.1"/>
    <property type="molecule type" value="Genomic_DNA"/>
</dbReference>
<reference evidence="11" key="1">
    <citation type="journal article" date="2020" name="Stud. Mycol.">
        <title>101 Dothideomycetes genomes: a test case for predicting lifestyles and emergence of pathogens.</title>
        <authorList>
            <person name="Haridas S."/>
            <person name="Albert R."/>
            <person name="Binder M."/>
            <person name="Bloem J."/>
            <person name="Labutti K."/>
            <person name="Salamov A."/>
            <person name="Andreopoulos B."/>
            <person name="Baker S."/>
            <person name="Barry K."/>
            <person name="Bills G."/>
            <person name="Bluhm B."/>
            <person name="Cannon C."/>
            <person name="Castanera R."/>
            <person name="Culley D."/>
            <person name="Daum C."/>
            <person name="Ezra D."/>
            <person name="Gonzalez J."/>
            <person name="Henrissat B."/>
            <person name="Kuo A."/>
            <person name="Liang C."/>
            <person name="Lipzen A."/>
            <person name="Lutzoni F."/>
            <person name="Magnuson J."/>
            <person name="Mondo S."/>
            <person name="Nolan M."/>
            <person name="Ohm R."/>
            <person name="Pangilinan J."/>
            <person name="Park H.-J."/>
            <person name="Ramirez L."/>
            <person name="Alfaro M."/>
            <person name="Sun H."/>
            <person name="Tritt A."/>
            <person name="Yoshinaga Y."/>
            <person name="Zwiers L.-H."/>
            <person name="Turgeon B."/>
            <person name="Goodwin S."/>
            <person name="Spatafora J."/>
            <person name="Crous P."/>
            <person name="Grigoriev I."/>
        </authorList>
    </citation>
    <scope>NUCLEOTIDE SEQUENCE</scope>
    <source>
        <strain evidence="11">CBS 175.79</strain>
    </source>
</reference>
<dbReference type="InterPro" id="IPR023827">
    <property type="entry name" value="Peptidase_S8_Asp-AS"/>
</dbReference>
<feature type="active site" description="Charge relay system" evidence="6">
    <location>
        <position position="151"/>
    </location>
</feature>
<dbReference type="Gene3D" id="3.30.70.80">
    <property type="entry name" value="Peptidase S8 propeptide/proteinase inhibitor I9"/>
    <property type="match status" value="1"/>
</dbReference>
<dbReference type="PANTHER" id="PTHR43806">
    <property type="entry name" value="PEPTIDASE S8"/>
    <property type="match status" value="1"/>
</dbReference>
<dbReference type="InterPro" id="IPR050131">
    <property type="entry name" value="Peptidase_S8_subtilisin-like"/>
</dbReference>
<evidence type="ECO:0000256" key="3">
    <source>
        <dbReference type="ARBA" id="ARBA00022729"/>
    </source>
</evidence>
<dbReference type="GO" id="GO:0005576">
    <property type="term" value="C:extracellular region"/>
    <property type="evidence" value="ECO:0007669"/>
    <property type="project" value="UniProtKB-ARBA"/>
</dbReference>
<dbReference type="FunFam" id="3.40.50.200:FF:000014">
    <property type="entry name" value="Proteinase K"/>
    <property type="match status" value="1"/>
</dbReference>
<dbReference type="GO" id="GO:0004252">
    <property type="term" value="F:serine-type endopeptidase activity"/>
    <property type="evidence" value="ECO:0007669"/>
    <property type="project" value="UniProtKB-UniRule"/>
</dbReference>
<name>A0A6A5X6S4_9PLEO</name>
<feature type="active site" description="Charge relay system" evidence="6">
    <location>
        <position position="183"/>
    </location>
</feature>
<evidence type="ECO:0000256" key="2">
    <source>
        <dbReference type="ARBA" id="ARBA00022670"/>
    </source>
</evidence>
<dbReference type="PROSITE" id="PS00138">
    <property type="entry name" value="SUBTILASE_SER"/>
    <property type="match status" value="1"/>
</dbReference>
<gene>
    <name evidence="11" type="ORF">BU24DRAFT_359907</name>
</gene>
<dbReference type="SUPFAM" id="SSF52743">
    <property type="entry name" value="Subtilisin-like"/>
    <property type="match status" value="1"/>
</dbReference>
<dbReference type="PROSITE" id="PS00136">
    <property type="entry name" value="SUBTILASE_ASP"/>
    <property type="match status" value="1"/>
</dbReference>
<accession>A0A6A5X6S4</accession>
<dbReference type="InterPro" id="IPR010259">
    <property type="entry name" value="S8pro/Inhibitor_I9"/>
</dbReference>
<keyword evidence="3 8" id="KW-0732">Signal</keyword>
<dbReference type="AlphaFoldDB" id="A0A6A5X6S4"/>
<dbReference type="InterPro" id="IPR037045">
    <property type="entry name" value="S8pro/Inhibitor_I9_sf"/>
</dbReference>
<feature type="active site" description="Charge relay system" evidence="6">
    <location>
        <position position="339"/>
    </location>
</feature>
<dbReference type="InterPro" id="IPR022398">
    <property type="entry name" value="Peptidase_S8_His-AS"/>
</dbReference>
<dbReference type="RefSeq" id="XP_033377002.1">
    <property type="nucleotide sequence ID" value="XM_033524073.1"/>
</dbReference>
<evidence type="ECO:0000259" key="9">
    <source>
        <dbReference type="Pfam" id="PF00082"/>
    </source>
</evidence>